<reference evidence="1" key="1">
    <citation type="journal article" date="2021" name="PeerJ">
        <title>Extensive microbial diversity within the chicken gut microbiome revealed by metagenomics and culture.</title>
        <authorList>
            <person name="Gilroy R."/>
            <person name="Ravi A."/>
            <person name="Getino M."/>
            <person name="Pursley I."/>
            <person name="Horton D.L."/>
            <person name="Alikhan N.F."/>
            <person name="Baker D."/>
            <person name="Gharbi K."/>
            <person name="Hall N."/>
            <person name="Watson M."/>
            <person name="Adriaenssens E.M."/>
            <person name="Foster-Nyarko E."/>
            <person name="Jarju S."/>
            <person name="Secka A."/>
            <person name="Antonio M."/>
            <person name="Oren A."/>
            <person name="Chaudhuri R.R."/>
            <person name="La Ragione R."/>
            <person name="Hildebrand F."/>
            <person name="Pallen M.J."/>
        </authorList>
    </citation>
    <scope>NUCLEOTIDE SEQUENCE</scope>
    <source>
        <strain evidence="1">ChiHjej12B11-9795</strain>
    </source>
</reference>
<sequence length="56" mass="6496">MKQHTDYQHDIKQDIRQSPKGTLALLYTPDEKITITRCNNGTHPVNYKPERIGESD</sequence>
<dbReference type="Proteomes" id="UP000823862">
    <property type="component" value="Unassembled WGS sequence"/>
</dbReference>
<organism evidence="1 2">
    <name type="scientific">Candidatus Bacteroides avicola</name>
    <dbReference type="NCBI Taxonomy" id="2838468"/>
    <lineage>
        <taxon>Bacteria</taxon>
        <taxon>Pseudomonadati</taxon>
        <taxon>Bacteroidota</taxon>
        <taxon>Bacteroidia</taxon>
        <taxon>Bacteroidales</taxon>
        <taxon>Bacteroidaceae</taxon>
        <taxon>Bacteroides</taxon>
    </lineage>
</organism>
<dbReference type="EMBL" id="DWZI01000022">
    <property type="protein sequence ID" value="HJA85335.1"/>
    <property type="molecule type" value="Genomic_DNA"/>
</dbReference>
<evidence type="ECO:0000313" key="2">
    <source>
        <dbReference type="Proteomes" id="UP000823862"/>
    </source>
</evidence>
<gene>
    <name evidence="1" type="ORF">H9950_03930</name>
</gene>
<name>A0A9D2HUS2_9BACE</name>
<accession>A0A9D2HUS2</accession>
<proteinExistence type="predicted"/>
<protein>
    <submittedName>
        <fullName evidence="1">Uncharacterized protein</fullName>
    </submittedName>
</protein>
<dbReference type="AlphaFoldDB" id="A0A9D2HUS2"/>
<reference evidence="1" key="2">
    <citation type="submission" date="2021-04" db="EMBL/GenBank/DDBJ databases">
        <authorList>
            <person name="Gilroy R."/>
        </authorList>
    </citation>
    <scope>NUCLEOTIDE SEQUENCE</scope>
    <source>
        <strain evidence="1">ChiHjej12B11-9795</strain>
    </source>
</reference>
<evidence type="ECO:0000313" key="1">
    <source>
        <dbReference type="EMBL" id="HJA85335.1"/>
    </source>
</evidence>
<comment type="caution">
    <text evidence="1">The sequence shown here is derived from an EMBL/GenBank/DDBJ whole genome shotgun (WGS) entry which is preliminary data.</text>
</comment>